<dbReference type="Pfam" id="PF17647">
    <property type="entry name" value="DUF5518"/>
    <property type="match status" value="1"/>
</dbReference>
<dbReference type="RefSeq" id="WP_058582966.1">
    <property type="nucleotide sequence ID" value="NZ_LOPU01000030.1"/>
</dbReference>
<dbReference type="Proteomes" id="UP000054387">
    <property type="component" value="Unassembled WGS sequence"/>
</dbReference>
<reference evidence="2 3" key="1">
    <citation type="submission" date="2015-12" db="EMBL/GenBank/DDBJ databases">
        <title>Haloprofundus marisrubri gen. nov., sp. nov., an extremely halophilic archaeon isolated from the Discovery deep brine-seawater interface in the Red Sea.</title>
        <authorList>
            <person name="Zhang G."/>
            <person name="Stingl U."/>
            <person name="Rashid M."/>
        </authorList>
    </citation>
    <scope>NUCLEOTIDE SEQUENCE [LARGE SCALE GENOMIC DNA]</scope>
    <source>
        <strain evidence="2 3">SB9</strain>
    </source>
</reference>
<feature type="transmembrane region" description="Helical" evidence="1">
    <location>
        <begin position="75"/>
        <end position="99"/>
    </location>
</feature>
<keyword evidence="1" id="KW-0812">Transmembrane</keyword>
<proteinExistence type="predicted"/>
<gene>
    <name evidence="2" type="ORF">AUR64_18630</name>
</gene>
<dbReference type="OrthoDB" id="293423at2157"/>
<protein>
    <submittedName>
        <fullName evidence="2">Uncharacterized protein</fullName>
    </submittedName>
</protein>
<dbReference type="InterPro" id="IPR040493">
    <property type="entry name" value="DUF5518"/>
</dbReference>
<evidence type="ECO:0000256" key="1">
    <source>
        <dbReference type="SAM" id="Phobius"/>
    </source>
</evidence>
<feature type="transmembrane region" description="Helical" evidence="1">
    <location>
        <begin position="16"/>
        <end position="37"/>
    </location>
</feature>
<evidence type="ECO:0000313" key="2">
    <source>
        <dbReference type="EMBL" id="KTG08682.1"/>
    </source>
</evidence>
<dbReference type="AlphaFoldDB" id="A0A0W1R5X8"/>
<dbReference type="EMBL" id="LOPU01000030">
    <property type="protein sequence ID" value="KTG08682.1"/>
    <property type="molecule type" value="Genomic_DNA"/>
</dbReference>
<comment type="caution">
    <text evidence="2">The sequence shown here is derived from an EMBL/GenBank/DDBJ whole genome shotgun (WGS) entry which is preliminary data.</text>
</comment>
<evidence type="ECO:0000313" key="3">
    <source>
        <dbReference type="Proteomes" id="UP000054387"/>
    </source>
</evidence>
<keyword evidence="1" id="KW-1133">Transmembrane helix</keyword>
<organism evidence="2 3">
    <name type="scientific">Haloprofundus marisrubri</name>
    <dbReference type="NCBI Taxonomy" id="1514971"/>
    <lineage>
        <taxon>Archaea</taxon>
        <taxon>Methanobacteriati</taxon>
        <taxon>Methanobacteriota</taxon>
        <taxon>Stenosarchaea group</taxon>
        <taxon>Halobacteria</taxon>
        <taxon>Halobacteriales</taxon>
        <taxon>Haloferacaceae</taxon>
        <taxon>Haloprofundus</taxon>
    </lineage>
</organism>
<accession>A0A0W1R5X8</accession>
<keyword evidence="3" id="KW-1185">Reference proteome</keyword>
<keyword evidence="1" id="KW-0472">Membrane</keyword>
<sequence>MAPFRSLLTDLTDERFRVAIGLGVASIPFTIWANWYAVSNGVLRGSDVSFLFVACVISGYFYRSREVNSARAGEIAGLSGGVPVLIWQSATFIIALSSYPPFVDAIGNATLVTALSVAVGLVTVPILAAVLLLVGWVGGRVGQWLNGQVGSVRSVESNG</sequence>
<name>A0A0W1R5X8_9EURY</name>
<feature type="transmembrane region" description="Helical" evidence="1">
    <location>
        <begin position="111"/>
        <end position="137"/>
    </location>
</feature>
<feature type="transmembrane region" description="Helical" evidence="1">
    <location>
        <begin position="43"/>
        <end position="63"/>
    </location>
</feature>